<evidence type="ECO:0000256" key="1">
    <source>
        <dbReference type="SAM" id="MobiDB-lite"/>
    </source>
</evidence>
<gene>
    <name evidence="2" type="ORF">GCM10010357_53060</name>
</gene>
<feature type="region of interest" description="Disordered" evidence="1">
    <location>
        <begin position="99"/>
        <end position="120"/>
    </location>
</feature>
<keyword evidence="3" id="KW-1185">Reference proteome</keyword>
<comment type="caution">
    <text evidence="2">The sequence shown here is derived from an EMBL/GenBank/DDBJ whole genome shotgun (WGS) entry which is preliminary data.</text>
</comment>
<evidence type="ECO:0000313" key="2">
    <source>
        <dbReference type="EMBL" id="GAA0424904.1"/>
    </source>
</evidence>
<feature type="compositionally biased region" description="Basic and acidic residues" evidence="1">
    <location>
        <begin position="107"/>
        <end position="120"/>
    </location>
</feature>
<protein>
    <submittedName>
        <fullName evidence="2">Uncharacterized protein</fullName>
    </submittedName>
</protein>
<organism evidence="2 3">
    <name type="scientific">Streptomyces luteireticuli</name>
    <dbReference type="NCBI Taxonomy" id="173858"/>
    <lineage>
        <taxon>Bacteria</taxon>
        <taxon>Bacillati</taxon>
        <taxon>Actinomycetota</taxon>
        <taxon>Actinomycetes</taxon>
        <taxon>Kitasatosporales</taxon>
        <taxon>Streptomycetaceae</taxon>
        <taxon>Streptomyces</taxon>
    </lineage>
</organism>
<name>A0ABN0Z0F7_9ACTN</name>
<accession>A0ABN0Z0F7</accession>
<dbReference type="EMBL" id="BAAABX010000056">
    <property type="protein sequence ID" value="GAA0424904.1"/>
    <property type="molecule type" value="Genomic_DNA"/>
</dbReference>
<reference evidence="2 3" key="1">
    <citation type="journal article" date="2019" name="Int. J. Syst. Evol. Microbiol.">
        <title>The Global Catalogue of Microorganisms (GCM) 10K type strain sequencing project: providing services to taxonomists for standard genome sequencing and annotation.</title>
        <authorList>
            <consortium name="The Broad Institute Genomics Platform"/>
            <consortium name="The Broad Institute Genome Sequencing Center for Infectious Disease"/>
            <person name="Wu L."/>
            <person name="Ma J."/>
        </authorList>
    </citation>
    <scope>NUCLEOTIDE SEQUENCE [LARGE SCALE GENOMIC DNA]</scope>
    <source>
        <strain evidence="2 3">JCM 4788</strain>
    </source>
</reference>
<dbReference type="Proteomes" id="UP001500879">
    <property type="component" value="Unassembled WGS sequence"/>
</dbReference>
<sequence length="120" mass="13637">MARYRRGVGGLLSDLTDDFGDMVSDVFGARGDDWRDDYRGPYWRHGRGYEGYGGWCGGRWDRCCCGPRWGYEAGPDPCREELAVMRAELRLLARMMGERGVPSPDLPAERRHAVDPGHDR</sequence>
<proteinExistence type="predicted"/>
<dbReference type="RefSeq" id="WP_344029297.1">
    <property type="nucleotide sequence ID" value="NZ_BAAABX010000056.1"/>
</dbReference>
<evidence type="ECO:0000313" key="3">
    <source>
        <dbReference type="Proteomes" id="UP001500879"/>
    </source>
</evidence>